<keyword evidence="4" id="KW-0963">Cytoplasm</keyword>
<keyword evidence="5 6" id="KW-0505">Motor protein</keyword>
<dbReference type="GO" id="GO:0005874">
    <property type="term" value="C:microtubule"/>
    <property type="evidence" value="ECO:0007669"/>
    <property type="project" value="UniProtKB-KW"/>
</dbReference>
<evidence type="ECO:0000313" key="11">
    <source>
        <dbReference type="Proteomes" id="UP001634394"/>
    </source>
</evidence>
<evidence type="ECO:0000256" key="7">
    <source>
        <dbReference type="SAM" id="Coils"/>
    </source>
</evidence>
<dbReference type="SUPFAM" id="SSF52540">
    <property type="entry name" value="P-loop containing nucleoside triphosphate hydrolases"/>
    <property type="match status" value="1"/>
</dbReference>
<keyword evidence="2 5" id="KW-0547">Nucleotide-binding</keyword>
<dbReference type="PANTHER" id="PTHR24115">
    <property type="entry name" value="KINESIN-RELATED"/>
    <property type="match status" value="1"/>
</dbReference>
<dbReference type="PROSITE" id="PS50067">
    <property type="entry name" value="KINESIN_MOTOR_2"/>
    <property type="match status" value="1"/>
</dbReference>
<organism evidence="10 11">
    <name type="scientific">Sinanodonta woodiana</name>
    <name type="common">Chinese pond mussel</name>
    <name type="synonym">Anodonta woodiana</name>
    <dbReference type="NCBI Taxonomy" id="1069815"/>
    <lineage>
        <taxon>Eukaryota</taxon>
        <taxon>Metazoa</taxon>
        <taxon>Spiralia</taxon>
        <taxon>Lophotrochozoa</taxon>
        <taxon>Mollusca</taxon>
        <taxon>Bivalvia</taxon>
        <taxon>Autobranchia</taxon>
        <taxon>Heteroconchia</taxon>
        <taxon>Palaeoheterodonta</taxon>
        <taxon>Unionida</taxon>
        <taxon>Unionoidea</taxon>
        <taxon>Unionidae</taxon>
        <taxon>Unioninae</taxon>
        <taxon>Sinanodonta</taxon>
    </lineage>
</organism>
<dbReference type="InterPro" id="IPR032384">
    <property type="entry name" value="Kif23_Arf-bd"/>
</dbReference>
<dbReference type="Pfam" id="PF00225">
    <property type="entry name" value="Kinesin"/>
    <property type="match status" value="1"/>
</dbReference>
<dbReference type="PRINTS" id="PR00380">
    <property type="entry name" value="KINESINHEAVY"/>
</dbReference>
<dbReference type="PANTHER" id="PTHR24115:SF600">
    <property type="entry name" value="KINESIN-LIKE PROTEIN KIF23"/>
    <property type="match status" value="1"/>
</dbReference>
<feature type="coiled-coil region" evidence="7">
    <location>
        <begin position="528"/>
        <end position="625"/>
    </location>
</feature>
<evidence type="ECO:0000256" key="1">
    <source>
        <dbReference type="ARBA" id="ARBA00004245"/>
    </source>
</evidence>
<proteinExistence type="inferred from homology"/>
<accession>A0ABD3XGY8</accession>
<evidence type="ECO:0000256" key="2">
    <source>
        <dbReference type="ARBA" id="ARBA00022741"/>
    </source>
</evidence>
<dbReference type="Pfam" id="PF16540">
    <property type="entry name" value="MKLP1_Arf_bdg"/>
    <property type="match status" value="1"/>
</dbReference>
<name>A0ABD3XGY8_SINWO</name>
<evidence type="ECO:0000256" key="5">
    <source>
        <dbReference type="PROSITE-ProRule" id="PRU00283"/>
    </source>
</evidence>
<dbReference type="InterPro" id="IPR027640">
    <property type="entry name" value="Kinesin-like_fam"/>
</dbReference>
<dbReference type="InterPro" id="IPR019821">
    <property type="entry name" value="Kinesin_motor_CS"/>
</dbReference>
<dbReference type="InterPro" id="IPR027417">
    <property type="entry name" value="P-loop_NTPase"/>
</dbReference>
<dbReference type="Proteomes" id="UP001634394">
    <property type="component" value="Unassembled WGS sequence"/>
</dbReference>
<feature type="domain" description="Kinesin motor" evidence="9">
    <location>
        <begin position="25"/>
        <end position="443"/>
    </location>
</feature>
<dbReference type="GO" id="GO:0005524">
    <property type="term" value="F:ATP binding"/>
    <property type="evidence" value="ECO:0007669"/>
    <property type="project" value="UniProtKB-UniRule"/>
</dbReference>
<dbReference type="EMBL" id="JBJQND010000002">
    <property type="protein sequence ID" value="KAL3885527.1"/>
    <property type="molecule type" value="Genomic_DNA"/>
</dbReference>
<evidence type="ECO:0000313" key="10">
    <source>
        <dbReference type="EMBL" id="KAL3885527.1"/>
    </source>
</evidence>
<evidence type="ECO:0000259" key="9">
    <source>
        <dbReference type="PROSITE" id="PS50067"/>
    </source>
</evidence>
<comment type="subcellular location">
    <subcellularLocation>
        <location evidence="1">Cytoplasm</location>
        <location evidence="1">Cytoskeleton</location>
    </subcellularLocation>
</comment>
<dbReference type="InterPro" id="IPR036961">
    <property type="entry name" value="Kinesin_motor_dom_sf"/>
</dbReference>
<comment type="caution">
    <text evidence="10">The sequence shown here is derived from an EMBL/GenBank/DDBJ whole genome shotgun (WGS) entry which is preliminary data.</text>
</comment>
<feature type="binding site" evidence="5">
    <location>
        <begin position="113"/>
        <end position="120"/>
    </location>
    <ligand>
        <name>ATP</name>
        <dbReference type="ChEBI" id="CHEBI:30616"/>
    </ligand>
</feature>
<dbReference type="GO" id="GO:0003774">
    <property type="term" value="F:cytoskeletal motor activity"/>
    <property type="evidence" value="ECO:0007669"/>
    <property type="project" value="UniProtKB-UniRule"/>
</dbReference>
<dbReference type="Gene3D" id="3.40.850.10">
    <property type="entry name" value="Kinesin motor domain"/>
    <property type="match status" value="1"/>
</dbReference>
<feature type="region of interest" description="Disordered" evidence="8">
    <location>
        <begin position="690"/>
        <end position="747"/>
    </location>
</feature>
<protein>
    <recommendedName>
        <fullName evidence="6">Kinesin-like protein</fullName>
    </recommendedName>
</protein>
<keyword evidence="11" id="KW-1185">Reference proteome</keyword>
<evidence type="ECO:0000256" key="8">
    <source>
        <dbReference type="SAM" id="MobiDB-lite"/>
    </source>
</evidence>
<dbReference type="AlphaFoldDB" id="A0ABD3XGY8"/>
<dbReference type="SMART" id="SM00129">
    <property type="entry name" value="KISc"/>
    <property type="match status" value="1"/>
</dbReference>
<dbReference type="InterPro" id="IPR001752">
    <property type="entry name" value="Kinesin_motor_dom"/>
</dbReference>
<feature type="compositionally biased region" description="Basic residues" evidence="8">
    <location>
        <begin position="7"/>
        <end position="16"/>
    </location>
</feature>
<reference evidence="10 11" key="1">
    <citation type="submission" date="2024-11" db="EMBL/GenBank/DDBJ databases">
        <title>Chromosome-level genome assembly of the freshwater bivalve Anodonta woodiana.</title>
        <authorList>
            <person name="Chen X."/>
        </authorList>
    </citation>
    <scope>NUCLEOTIDE SEQUENCE [LARGE SCALE GENOMIC DNA]</scope>
    <source>
        <strain evidence="10">MN2024</strain>
        <tissue evidence="10">Gills</tissue>
    </source>
</reference>
<evidence type="ECO:0000256" key="4">
    <source>
        <dbReference type="ARBA" id="ARBA00023212"/>
    </source>
</evidence>
<evidence type="ECO:0000256" key="6">
    <source>
        <dbReference type="RuleBase" id="RU000394"/>
    </source>
</evidence>
<feature type="region of interest" description="Disordered" evidence="8">
    <location>
        <begin position="182"/>
        <end position="204"/>
    </location>
</feature>
<gene>
    <name evidence="10" type="ORF">ACJMK2_025579</name>
</gene>
<feature type="region of interest" description="Disordered" evidence="8">
    <location>
        <begin position="1"/>
        <end position="24"/>
    </location>
</feature>
<feature type="compositionally biased region" description="Polar residues" evidence="8">
    <location>
        <begin position="702"/>
        <end position="722"/>
    </location>
</feature>
<keyword evidence="3 5" id="KW-0067">ATP-binding</keyword>
<comment type="similarity">
    <text evidence="5 6">Belongs to the TRAFAC class myosin-kinesin ATPase superfamily. Kinesin family.</text>
</comment>
<keyword evidence="7" id="KW-0175">Coiled coil</keyword>
<dbReference type="CDD" id="cd01368">
    <property type="entry name" value="KISc_KIF23_like"/>
    <property type="match status" value="1"/>
</dbReference>
<evidence type="ECO:0000256" key="3">
    <source>
        <dbReference type="ARBA" id="ARBA00022840"/>
    </source>
</evidence>
<keyword evidence="4" id="KW-0206">Cytoskeleton</keyword>
<keyword evidence="6" id="KW-0493">Microtubule</keyword>
<sequence length="903" mass="103472">MPPMRPQRGKTPRKRNATNNTTQDPVEVYCRIRPIDNPDDPVCVKAINTSIVQLISNENSTAFARTGQLKEYQYKFQNVFDEYTSQKAIFDYVAMPLMEDLIHGKNGLLFTYGITSSGKTYTMTGTPQDQGILPRCLDVLFNSIGHYQSKKYVFKPDKMNGYEVQSEADAMMERQKRDIIPAIIPGTPGNGNQRREKTEFQVDSGRITDPSKITDIDEDNTFAVFVSYIEIYNNYVYDLLEELPFDPITGYKPPQSKILRTDAADNMYVMSCTEVEIKSPEEAFEVLYRGQKRRKVAHTSLNAESSRSHSIFNIRLVQGPLDIRGEEALQDPDRLCVSQLSLVDLAGSERTNRTKNQGDRLKEAGNINQTLMVLRTCLEVLRENQKNGTNKLVPYRDSKLTHLFKNYFEGDGRVRMIVCVNPRAEEYDETVHVMKFAEMTQEVLITRSQQVKFDLGLTPGRRRMNEHFTETVAKSRETDMEPSILPSITYSLGPGFPNLELLGPDDNMTLARLEDYLQERYERRQTLQIDLENRIDQFRNRLVEFEREYSRLLTRNDELENILNRRDSNVTKVESKCRNLEGRVSTLQQQLNETEKGKRELELKLQDKTLRLKQERSEKDRMEKDFRTRIETNNNHWERILDEERQKIEKEYGIQLKKQAITMNKLRDVLEENPFKTPVTTSVKTRTYTTPGVIHSARSESDVSSIGSIPTPTPRNRTNSAIPTARPIHGSSRQGAPITPVSAPRSTPIYNFRHRRSKSNNEIWLDHKPAGSVALDTILQPSLPRKKSVTKLDEKDTKAATKYMLTHQEHGSDGEFQTKYFKGSVIPTSGGGAQVVFDDVEIHKQTSPGTRKRRSSCPQPTDFDGEWTDTETRCAVAIEGHSRNEKTTLTVILFLQLYGTIVG</sequence>
<dbReference type="PROSITE" id="PS00411">
    <property type="entry name" value="KINESIN_MOTOR_1"/>
    <property type="match status" value="1"/>
</dbReference>
<dbReference type="Gene3D" id="2.60.40.4330">
    <property type="entry name" value="Kinesin-like protein Kif23, Arf6-interacting domain"/>
    <property type="match status" value="1"/>
</dbReference>
<dbReference type="InterPro" id="IPR038105">
    <property type="entry name" value="Kif23_Arf-bd_sf"/>
</dbReference>